<proteinExistence type="predicted"/>
<evidence type="ECO:0000313" key="2">
    <source>
        <dbReference type="Proteomes" id="UP000707356"/>
    </source>
</evidence>
<protein>
    <submittedName>
        <fullName evidence="1">Uncharacterized protein</fullName>
    </submittedName>
</protein>
<name>A0A951P9D4_9CYAN</name>
<dbReference type="Proteomes" id="UP000707356">
    <property type="component" value="Unassembled WGS sequence"/>
</dbReference>
<gene>
    <name evidence="1" type="ORF">KME07_07120</name>
</gene>
<evidence type="ECO:0000313" key="1">
    <source>
        <dbReference type="EMBL" id="MBW4465199.1"/>
    </source>
</evidence>
<comment type="caution">
    <text evidence="1">The sequence shown here is derived from an EMBL/GenBank/DDBJ whole genome shotgun (WGS) entry which is preliminary data.</text>
</comment>
<dbReference type="EMBL" id="JAHHHV010000034">
    <property type="protein sequence ID" value="MBW4465199.1"/>
    <property type="molecule type" value="Genomic_DNA"/>
</dbReference>
<reference evidence="1" key="1">
    <citation type="submission" date="2021-05" db="EMBL/GenBank/DDBJ databases">
        <authorList>
            <person name="Pietrasiak N."/>
            <person name="Ward R."/>
            <person name="Stajich J.E."/>
            <person name="Kurbessoian T."/>
        </authorList>
    </citation>
    <scope>NUCLEOTIDE SEQUENCE</scope>
    <source>
        <strain evidence="1">GSE-TBD4-15B</strain>
    </source>
</reference>
<reference evidence="1" key="2">
    <citation type="journal article" date="2022" name="Microbiol. Resour. Announc.">
        <title>Metagenome Sequencing to Explore Phylogenomics of Terrestrial Cyanobacteria.</title>
        <authorList>
            <person name="Ward R.D."/>
            <person name="Stajich J.E."/>
            <person name="Johansen J.R."/>
            <person name="Huntemann M."/>
            <person name="Clum A."/>
            <person name="Foster B."/>
            <person name="Foster B."/>
            <person name="Roux S."/>
            <person name="Palaniappan K."/>
            <person name="Varghese N."/>
            <person name="Mukherjee S."/>
            <person name="Reddy T.B.K."/>
            <person name="Daum C."/>
            <person name="Copeland A."/>
            <person name="Chen I.A."/>
            <person name="Ivanova N.N."/>
            <person name="Kyrpides N.C."/>
            <person name="Shapiro N."/>
            <person name="Eloe-Fadrosh E.A."/>
            <person name="Pietrasiak N."/>
        </authorList>
    </citation>
    <scope>NUCLEOTIDE SEQUENCE</scope>
    <source>
        <strain evidence="1">GSE-TBD4-15B</strain>
    </source>
</reference>
<sequence length="204" mass="23562">MQLSVYEQYCIRKLLRCYLSRLNYPTFGVAACNYFQSDLNQIMKQLYPNDFRNKIQDLRGLIGLHAAAGERKLNGLEQIEIERRLLWLLGLKFLVLIDNISMPIISESAAIHFNFLWDGGVHRGIRQANELYRLCFSFAPEPDALSYRMLLTGVSHHVPLILTVSQYHHIVWISLRSHTDYLSGLNLFESIPIQKVQSVLKIVA</sequence>
<dbReference type="AlphaFoldDB" id="A0A951P9D4"/>
<accession>A0A951P9D4</accession>
<organism evidence="1 2">
    <name type="scientific">Pegethrix bostrychoides GSE-TBD4-15B</name>
    <dbReference type="NCBI Taxonomy" id="2839662"/>
    <lineage>
        <taxon>Bacteria</taxon>
        <taxon>Bacillati</taxon>
        <taxon>Cyanobacteriota</taxon>
        <taxon>Cyanophyceae</taxon>
        <taxon>Oculatellales</taxon>
        <taxon>Oculatellaceae</taxon>
        <taxon>Pegethrix</taxon>
    </lineage>
</organism>